<organism evidence="4 5">
    <name type="scientific">Linum trigynum</name>
    <dbReference type="NCBI Taxonomy" id="586398"/>
    <lineage>
        <taxon>Eukaryota</taxon>
        <taxon>Viridiplantae</taxon>
        <taxon>Streptophyta</taxon>
        <taxon>Embryophyta</taxon>
        <taxon>Tracheophyta</taxon>
        <taxon>Spermatophyta</taxon>
        <taxon>Magnoliopsida</taxon>
        <taxon>eudicotyledons</taxon>
        <taxon>Gunneridae</taxon>
        <taxon>Pentapetalae</taxon>
        <taxon>rosids</taxon>
        <taxon>fabids</taxon>
        <taxon>Malpighiales</taxon>
        <taxon>Linaceae</taxon>
        <taxon>Linum</taxon>
    </lineage>
</organism>
<dbReference type="PROSITE" id="PS50158">
    <property type="entry name" value="ZF_CCHC"/>
    <property type="match status" value="1"/>
</dbReference>
<feature type="compositionally biased region" description="Polar residues" evidence="2">
    <location>
        <begin position="40"/>
        <end position="53"/>
    </location>
</feature>
<keyword evidence="1" id="KW-0479">Metal-binding</keyword>
<keyword evidence="5" id="KW-1185">Reference proteome</keyword>
<accession>A0AAV2CVL4</accession>
<keyword evidence="1" id="KW-0863">Zinc-finger</keyword>
<feature type="compositionally biased region" description="Basic and acidic residues" evidence="2">
    <location>
        <begin position="120"/>
        <end position="134"/>
    </location>
</feature>
<dbReference type="AlphaFoldDB" id="A0AAV2CVL4"/>
<gene>
    <name evidence="4" type="ORF">LTRI10_LOCUS7351</name>
</gene>
<dbReference type="GO" id="GO:0003676">
    <property type="term" value="F:nucleic acid binding"/>
    <property type="evidence" value="ECO:0007669"/>
    <property type="project" value="InterPro"/>
</dbReference>
<keyword evidence="1" id="KW-0862">Zinc</keyword>
<evidence type="ECO:0000256" key="1">
    <source>
        <dbReference type="PROSITE-ProRule" id="PRU00047"/>
    </source>
</evidence>
<feature type="compositionally biased region" description="Polar residues" evidence="2">
    <location>
        <begin position="77"/>
        <end position="89"/>
    </location>
</feature>
<evidence type="ECO:0000259" key="3">
    <source>
        <dbReference type="PROSITE" id="PS50158"/>
    </source>
</evidence>
<feature type="region of interest" description="Disordered" evidence="2">
    <location>
        <begin position="40"/>
        <end position="139"/>
    </location>
</feature>
<dbReference type="GO" id="GO:0008270">
    <property type="term" value="F:zinc ion binding"/>
    <property type="evidence" value="ECO:0007669"/>
    <property type="project" value="UniProtKB-KW"/>
</dbReference>
<evidence type="ECO:0000256" key="2">
    <source>
        <dbReference type="SAM" id="MobiDB-lite"/>
    </source>
</evidence>
<reference evidence="4 5" key="1">
    <citation type="submission" date="2024-04" db="EMBL/GenBank/DDBJ databases">
        <authorList>
            <person name="Fracassetti M."/>
        </authorList>
    </citation>
    <scope>NUCLEOTIDE SEQUENCE [LARGE SCALE GENOMIC DNA]</scope>
</reference>
<proteinExistence type="predicted"/>
<dbReference type="InterPro" id="IPR001878">
    <property type="entry name" value="Znf_CCHC"/>
</dbReference>
<evidence type="ECO:0000313" key="4">
    <source>
        <dbReference type="EMBL" id="CAL1359885.1"/>
    </source>
</evidence>
<feature type="domain" description="CCHC-type" evidence="3">
    <location>
        <begin position="14"/>
        <end position="29"/>
    </location>
</feature>
<sequence>MELGSTNENLPQICFECGRIGHNEDRCSKKLGASSALTVAVETNSEARSSEQPSEPPAGYGSWIQVTQKSRKPNRKPMSNQTQTVTNPQGKGGNSEKIMAKITHLGKDAQATGNRGGKGKGTETGHKKEGDGKQKGKVNGCVVEGAKGGTSQIEFHEWRPSQFWCRQVERVGEERVD</sequence>
<dbReference type="Proteomes" id="UP001497516">
    <property type="component" value="Chromosome 10"/>
</dbReference>
<protein>
    <recommendedName>
        <fullName evidence="3">CCHC-type domain-containing protein</fullName>
    </recommendedName>
</protein>
<evidence type="ECO:0000313" key="5">
    <source>
        <dbReference type="Proteomes" id="UP001497516"/>
    </source>
</evidence>
<dbReference type="EMBL" id="OZ034814">
    <property type="protein sequence ID" value="CAL1359885.1"/>
    <property type="molecule type" value="Genomic_DNA"/>
</dbReference>
<name>A0AAV2CVL4_9ROSI</name>